<accession>A0A0C9TJ18</accession>
<dbReference type="InterPro" id="IPR011009">
    <property type="entry name" value="Kinase-like_dom_sf"/>
</dbReference>
<gene>
    <name evidence="2" type="ORF">PAXINDRAFT_101955</name>
</gene>
<dbReference type="PANTHER" id="PTHR38248">
    <property type="entry name" value="FUNK1 6"/>
    <property type="match status" value="1"/>
</dbReference>
<name>A0A0C9TJ18_PAXIN</name>
<evidence type="ECO:0000313" key="3">
    <source>
        <dbReference type="Proteomes" id="UP000053647"/>
    </source>
</evidence>
<dbReference type="Proteomes" id="UP000053647">
    <property type="component" value="Unassembled WGS sequence"/>
</dbReference>
<dbReference type="InterPro" id="IPR040976">
    <property type="entry name" value="Pkinase_fungal"/>
</dbReference>
<protein>
    <submittedName>
        <fullName evidence="2">Unplaced genomic scaffold PAXINscaffold_77, whole genome shotgun sequence</fullName>
    </submittedName>
</protein>
<dbReference type="AlphaFoldDB" id="A0A0C9TJ18"/>
<feature type="domain" description="Fungal-type protein kinase" evidence="1">
    <location>
        <begin position="19"/>
        <end position="407"/>
    </location>
</feature>
<dbReference type="OrthoDB" id="3266921at2759"/>
<dbReference type="EMBL" id="KN819399">
    <property type="protein sequence ID" value="KIJ10693.1"/>
    <property type="molecule type" value="Genomic_DNA"/>
</dbReference>
<organism evidence="2 3">
    <name type="scientific">Paxillus involutus ATCC 200175</name>
    <dbReference type="NCBI Taxonomy" id="664439"/>
    <lineage>
        <taxon>Eukaryota</taxon>
        <taxon>Fungi</taxon>
        <taxon>Dikarya</taxon>
        <taxon>Basidiomycota</taxon>
        <taxon>Agaricomycotina</taxon>
        <taxon>Agaricomycetes</taxon>
        <taxon>Agaricomycetidae</taxon>
        <taxon>Boletales</taxon>
        <taxon>Paxilineae</taxon>
        <taxon>Paxillaceae</taxon>
        <taxon>Paxillus</taxon>
    </lineage>
</organism>
<sequence length="531" mass="60300">MQIVWISPSTPRTPLQNDQKLIQNFHRIMRNDPCHHSTFGVTVEDTEARLWFACRSVTVVSKAFDFVTNPNELIHLVCSLAFTDDSELGWNPTIPRVVVEGEPRHDITFQEKEDSPAVYRTVAIISDFGADAMTGSGTRVFKSVQGKSAPGLFEHAVIKDAWRDSDRDREDQILQNILNDIGQDREEDAKKHFLTVLRAEDVNVKGRTDDTLHLLHGETTLGDYSWYEVWPDREPSRRSHVSSVGRTPTCLTHQSIPVATSANIQHKKYFRIVFKEVCQPISELKSLHDALDTLANTVMGLRCLHTTGWVHRDISSWSVLRCGRQGFITDLEYAKRTDSDQSHEVRTGTPDFMACEVEAQRYLFFPDPPRSMASLKMRRISPPEPGPLFRANCLHDLESLWWILMWVLHYHVDEHTSVLSHEQETLYQKYFPGLSRGPGQTRLSSLIVAVNVHFLPQSFWVAASLANDIRASLHGVYQAAELSSGLVLLEPYSECSEYFSAALESAAAQTDARLVPMHALKKRKLPESRQK</sequence>
<evidence type="ECO:0000313" key="2">
    <source>
        <dbReference type="EMBL" id="KIJ10693.1"/>
    </source>
</evidence>
<keyword evidence="3" id="KW-1185">Reference proteome</keyword>
<evidence type="ECO:0000259" key="1">
    <source>
        <dbReference type="Pfam" id="PF17667"/>
    </source>
</evidence>
<dbReference type="Pfam" id="PF17667">
    <property type="entry name" value="Pkinase_fungal"/>
    <property type="match status" value="1"/>
</dbReference>
<dbReference type="Gene3D" id="1.10.510.10">
    <property type="entry name" value="Transferase(Phosphotransferase) domain 1"/>
    <property type="match status" value="1"/>
</dbReference>
<proteinExistence type="predicted"/>
<dbReference type="PANTHER" id="PTHR38248:SF2">
    <property type="entry name" value="FUNK1 11"/>
    <property type="match status" value="1"/>
</dbReference>
<dbReference type="HOGENOM" id="CLU_011584_1_2_1"/>
<dbReference type="SUPFAM" id="SSF56112">
    <property type="entry name" value="Protein kinase-like (PK-like)"/>
    <property type="match status" value="1"/>
</dbReference>
<reference evidence="3" key="2">
    <citation type="submission" date="2015-01" db="EMBL/GenBank/DDBJ databases">
        <title>Evolutionary Origins and Diversification of the Mycorrhizal Mutualists.</title>
        <authorList>
            <consortium name="DOE Joint Genome Institute"/>
            <consortium name="Mycorrhizal Genomics Consortium"/>
            <person name="Kohler A."/>
            <person name="Kuo A."/>
            <person name="Nagy L.G."/>
            <person name="Floudas D."/>
            <person name="Copeland A."/>
            <person name="Barry K.W."/>
            <person name="Cichocki N."/>
            <person name="Veneault-Fourrey C."/>
            <person name="LaButti K."/>
            <person name="Lindquist E.A."/>
            <person name="Lipzen A."/>
            <person name="Lundell T."/>
            <person name="Morin E."/>
            <person name="Murat C."/>
            <person name="Riley R."/>
            <person name="Ohm R."/>
            <person name="Sun H."/>
            <person name="Tunlid A."/>
            <person name="Henrissat B."/>
            <person name="Grigoriev I.V."/>
            <person name="Hibbett D.S."/>
            <person name="Martin F."/>
        </authorList>
    </citation>
    <scope>NUCLEOTIDE SEQUENCE [LARGE SCALE GENOMIC DNA]</scope>
    <source>
        <strain evidence="3">ATCC 200175</strain>
    </source>
</reference>
<reference evidence="2 3" key="1">
    <citation type="submission" date="2014-06" db="EMBL/GenBank/DDBJ databases">
        <authorList>
            <consortium name="DOE Joint Genome Institute"/>
            <person name="Kuo A."/>
            <person name="Kohler A."/>
            <person name="Nagy L.G."/>
            <person name="Floudas D."/>
            <person name="Copeland A."/>
            <person name="Barry K.W."/>
            <person name="Cichocki N."/>
            <person name="Veneault-Fourrey C."/>
            <person name="LaButti K."/>
            <person name="Lindquist E.A."/>
            <person name="Lipzen A."/>
            <person name="Lundell T."/>
            <person name="Morin E."/>
            <person name="Murat C."/>
            <person name="Sun H."/>
            <person name="Tunlid A."/>
            <person name="Henrissat B."/>
            <person name="Grigoriev I.V."/>
            <person name="Hibbett D.S."/>
            <person name="Martin F."/>
            <person name="Nordberg H.P."/>
            <person name="Cantor M.N."/>
            <person name="Hua S.X."/>
        </authorList>
    </citation>
    <scope>NUCLEOTIDE SEQUENCE [LARGE SCALE GENOMIC DNA]</scope>
    <source>
        <strain evidence="2 3">ATCC 200175</strain>
    </source>
</reference>